<dbReference type="EMBL" id="CAKLPY010000001">
    <property type="protein sequence ID" value="CAH0995290.1"/>
    <property type="molecule type" value="Genomic_DNA"/>
</dbReference>
<evidence type="ECO:0000313" key="2">
    <source>
        <dbReference type="Proteomes" id="UP000837932"/>
    </source>
</evidence>
<keyword evidence="2" id="KW-1185">Reference proteome</keyword>
<reference evidence="1" key="1">
    <citation type="submission" date="2021-12" db="EMBL/GenBank/DDBJ databases">
        <authorList>
            <person name="Rodrigo-Torres L."/>
            <person name="Arahal R. D."/>
            <person name="Lucena T."/>
        </authorList>
    </citation>
    <scope>NUCLEOTIDE SEQUENCE</scope>
    <source>
        <strain evidence="1">CECT 8858</strain>
    </source>
</reference>
<accession>A0ABM9ANT9</accession>
<organism evidence="1 2">
    <name type="scientific">Emticicia aquatica</name>
    <dbReference type="NCBI Taxonomy" id="1681835"/>
    <lineage>
        <taxon>Bacteria</taxon>
        <taxon>Pseudomonadati</taxon>
        <taxon>Bacteroidota</taxon>
        <taxon>Cytophagia</taxon>
        <taxon>Cytophagales</taxon>
        <taxon>Leadbetterellaceae</taxon>
        <taxon>Emticicia</taxon>
    </lineage>
</organism>
<dbReference type="SUPFAM" id="SSF56752">
    <property type="entry name" value="D-aminoacid aminotransferase-like PLP-dependent enzymes"/>
    <property type="match status" value="1"/>
</dbReference>
<dbReference type="InterPro" id="IPR043132">
    <property type="entry name" value="BCAT-like_C"/>
</dbReference>
<comment type="caution">
    <text evidence="1">The sequence shown here is derived from an EMBL/GenBank/DDBJ whole genome shotgun (WGS) entry which is preliminary data.</text>
</comment>
<evidence type="ECO:0000313" key="1">
    <source>
        <dbReference type="EMBL" id="CAH0995290.1"/>
    </source>
</evidence>
<proteinExistence type="predicted"/>
<dbReference type="Pfam" id="PF01063">
    <property type="entry name" value="Aminotran_4"/>
    <property type="match status" value="1"/>
</dbReference>
<dbReference type="Proteomes" id="UP000837932">
    <property type="component" value="Unassembled WGS sequence"/>
</dbReference>
<dbReference type="Gene3D" id="3.20.10.10">
    <property type="entry name" value="D-amino Acid Aminotransferase, subunit A, domain 2"/>
    <property type="match status" value="1"/>
</dbReference>
<dbReference type="InterPro" id="IPR036038">
    <property type="entry name" value="Aminotransferase-like"/>
</dbReference>
<protein>
    <submittedName>
        <fullName evidence="1">Uncharacterized protein</fullName>
    </submittedName>
</protein>
<dbReference type="InterPro" id="IPR001544">
    <property type="entry name" value="Aminotrans_IV"/>
</dbReference>
<gene>
    <name evidence="1" type="ORF">EMA8858_01411</name>
</gene>
<name>A0ABM9ANT9_9BACT</name>
<sequence>MDNDFDFENTIQIPNWVGEGLYRCRISYAENIEQVAFFSYQFKHPKTLQIVENDNLKYDYKFEDRSSFQNILSENPDADDIIISQNGLLTDASYANLAFFDGIKWFTPSTYLLKGTKRDLLITNQQLFVDEIRKADLKKFKKIALINAMRDLDLNYDFEIINNKILIK</sequence>
<dbReference type="Gene3D" id="3.30.470.10">
    <property type="match status" value="1"/>
</dbReference>
<dbReference type="RefSeq" id="WP_238805784.1">
    <property type="nucleotide sequence ID" value="NZ_CAKLPY010000001.1"/>
</dbReference>
<dbReference type="InterPro" id="IPR043131">
    <property type="entry name" value="BCAT-like_N"/>
</dbReference>